<dbReference type="InterPro" id="IPR029045">
    <property type="entry name" value="ClpP/crotonase-like_dom_sf"/>
</dbReference>
<comment type="similarity">
    <text evidence="2">Belongs to the enoyl-CoA hydratase/isomerase family.</text>
</comment>
<dbReference type="EMBL" id="JAOYFB010000001">
    <property type="protein sequence ID" value="KAK4004611.1"/>
    <property type="molecule type" value="Genomic_DNA"/>
</dbReference>
<evidence type="ECO:0000256" key="7">
    <source>
        <dbReference type="ARBA" id="ARBA00031181"/>
    </source>
</evidence>
<dbReference type="Gene3D" id="3.90.226.10">
    <property type="entry name" value="2-enoyl-CoA Hydratase, Chain A, domain 1"/>
    <property type="match status" value="1"/>
</dbReference>
<dbReference type="SUPFAM" id="SSF52096">
    <property type="entry name" value="ClpP/crotonase"/>
    <property type="match status" value="1"/>
</dbReference>
<dbReference type="PANTHER" id="PTHR43176:SF3">
    <property type="entry name" value="3-HYDROXYISOBUTYRYL-COA HYDROLASE, MITOCHONDRIAL"/>
    <property type="match status" value="1"/>
</dbReference>
<accession>A0ABQ9YVD8</accession>
<evidence type="ECO:0000259" key="8">
    <source>
        <dbReference type="Pfam" id="PF16113"/>
    </source>
</evidence>
<dbReference type="InterPro" id="IPR045004">
    <property type="entry name" value="ECH_dom"/>
</dbReference>
<dbReference type="PANTHER" id="PTHR43176">
    <property type="entry name" value="3-HYDROXYISOBUTYRYL-COA HYDROLASE-RELATED"/>
    <property type="match status" value="1"/>
</dbReference>
<sequence length="427" mass="47931">MAYVAFKVRQQQLEFLKFIHPLLIRNHPLLLKTMLGHAGRLCFSRSVAKISTNGYRNLISRQMSQVRHVSGNSSSSEDEVILETHGNKCVITLNRPKALNALNLNMIRKITPVLKQWENEEKVLIIIHGAGEKAFCAGGDVRSIIESRNQPTSTLFSDFFREEYQLNYLISTLQTPYIALIDGITMGGGVGLSVHGYYRVSSEKTLFAMPETAIGFVPEVGGTYFLPRLTGKLGMFLALTGYRLKGADVYHAGISTHAVNNKEVDDIKEELLSLKMNSQNVEIEGCLAKFTKSASFLQQPFSLEPHLPLINDCFSAPSVEEIISRLQASSDPFAKDTLVTIRKMSPFALKVTKRALDEGSEQTLAECLQMEYRLSQRFVADHDFPEGVRALLIDKDQNPKWKPSSLEECTPEKIESYFEPVKDELHL</sequence>
<evidence type="ECO:0000313" key="9">
    <source>
        <dbReference type="EMBL" id="KAK4004611.1"/>
    </source>
</evidence>
<evidence type="ECO:0000256" key="1">
    <source>
        <dbReference type="ARBA" id="ARBA00001709"/>
    </source>
</evidence>
<keyword evidence="5" id="KW-0378">Hydrolase</keyword>
<evidence type="ECO:0000313" key="10">
    <source>
        <dbReference type="Proteomes" id="UP001234178"/>
    </source>
</evidence>
<feature type="domain" description="Enoyl-CoA hydratase/isomerase" evidence="8">
    <location>
        <begin position="90"/>
        <end position="418"/>
    </location>
</feature>
<organism evidence="9 10">
    <name type="scientific">Daphnia magna</name>
    <dbReference type="NCBI Taxonomy" id="35525"/>
    <lineage>
        <taxon>Eukaryota</taxon>
        <taxon>Metazoa</taxon>
        <taxon>Ecdysozoa</taxon>
        <taxon>Arthropoda</taxon>
        <taxon>Crustacea</taxon>
        <taxon>Branchiopoda</taxon>
        <taxon>Diplostraca</taxon>
        <taxon>Cladocera</taxon>
        <taxon>Anomopoda</taxon>
        <taxon>Daphniidae</taxon>
        <taxon>Daphnia</taxon>
    </lineage>
</organism>
<comment type="catalytic activity">
    <reaction evidence="1">
        <text>3-hydroxy-2-methylpropanoyl-CoA + H2O = 3-hydroxy-2-methylpropanoate + CoA + H(+)</text>
        <dbReference type="Rhea" id="RHEA:20888"/>
        <dbReference type="ChEBI" id="CHEBI:11805"/>
        <dbReference type="ChEBI" id="CHEBI:15377"/>
        <dbReference type="ChEBI" id="CHEBI:15378"/>
        <dbReference type="ChEBI" id="CHEBI:57287"/>
        <dbReference type="ChEBI" id="CHEBI:57340"/>
        <dbReference type="EC" id="3.1.2.4"/>
    </reaction>
</comment>
<dbReference type="EC" id="3.1.2.4" evidence="3"/>
<dbReference type="InterPro" id="IPR032259">
    <property type="entry name" value="HIBYL-CoA-H"/>
</dbReference>
<evidence type="ECO:0000256" key="5">
    <source>
        <dbReference type="ARBA" id="ARBA00022801"/>
    </source>
</evidence>
<comment type="function">
    <text evidence="6">Hydrolyzes 3-hydroxyisobutyryl-CoA (HIBYL-CoA), a saline catabolite. Has high activity toward isobutyryl-CoA. Could be an isobutyryl-CoA dehydrogenase that functions in valine catabolism. Also hydrolyzes 3-hydroxypropanoyl-CoA.</text>
</comment>
<keyword evidence="10" id="KW-1185">Reference proteome</keyword>
<evidence type="ECO:0000256" key="3">
    <source>
        <dbReference type="ARBA" id="ARBA00011915"/>
    </source>
</evidence>
<evidence type="ECO:0000256" key="2">
    <source>
        <dbReference type="ARBA" id="ARBA00005254"/>
    </source>
</evidence>
<reference evidence="9 10" key="1">
    <citation type="journal article" date="2023" name="Nucleic Acids Res.">
        <title>The hologenome of Daphnia magna reveals possible DNA methylation and microbiome-mediated evolution of the host genome.</title>
        <authorList>
            <person name="Chaturvedi A."/>
            <person name="Li X."/>
            <person name="Dhandapani V."/>
            <person name="Marshall H."/>
            <person name="Kissane S."/>
            <person name="Cuenca-Cambronero M."/>
            <person name="Asole G."/>
            <person name="Calvet F."/>
            <person name="Ruiz-Romero M."/>
            <person name="Marangio P."/>
            <person name="Guigo R."/>
            <person name="Rago D."/>
            <person name="Mirbahai L."/>
            <person name="Eastwood N."/>
            <person name="Colbourne J.K."/>
            <person name="Zhou J."/>
            <person name="Mallon E."/>
            <person name="Orsini L."/>
        </authorList>
    </citation>
    <scope>NUCLEOTIDE SEQUENCE [LARGE SCALE GENOMIC DNA]</scope>
    <source>
        <strain evidence="9">LRV0_1</strain>
    </source>
</reference>
<protein>
    <recommendedName>
        <fullName evidence="4">3-hydroxyisobutyryl-CoA hydrolase, mitochondrial</fullName>
        <ecNumber evidence="3">3.1.2.4</ecNumber>
    </recommendedName>
    <alternativeName>
        <fullName evidence="7">3-hydroxyisobutyryl-coenzyme A hydrolase</fullName>
    </alternativeName>
</protein>
<name>A0ABQ9YVD8_9CRUS</name>
<dbReference type="NCBIfam" id="NF004127">
    <property type="entry name" value="PRK05617.1"/>
    <property type="match status" value="1"/>
</dbReference>
<dbReference type="Proteomes" id="UP001234178">
    <property type="component" value="Unassembled WGS sequence"/>
</dbReference>
<evidence type="ECO:0000256" key="6">
    <source>
        <dbReference type="ARBA" id="ARBA00024871"/>
    </source>
</evidence>
<evidence type="ECO:0000256" key="4">
    <source>
        <dbReference type="ARBA" id="ARBA00016714"/>
    </source>
</evidence>
<dbReference type="CDD" id="cd06558">
    <property type="entry name" value="crotonase-like"/>
    <property type="match status" value="1"/>
</dbReference>
<gene>
    <name evidence="9" type="ORF">OUZ56_006343</name>
</gene>
<comment type="caution">
    <text evidence="9">The sequence shown here is derived from an EMBL/GenBank/DDBJ whole genome shotgun (WGS) entry which is preliminary data.</text>
</comment>
<dbReference type="Pfam" id="PF16113">
    <property type="entry name" value="ECH_2"/>
    <property type="match status" value="1"/>
</dbReference>
<proteinExistence type="inferred from homology"/>